<feature type="region of interest" description="Disordered" evidence="1">
    <location>
        <begin position="1"/>
        <end position="21"/>
    </location>
</feature>
<evidence type="ECO:0000313" key="3">
    <source>
        <dbReference type="Proteomes" id="UP000265520"/>
    </source>
</evidence>
<protein>
    <submittedName>
        <fullName evidence="2">Oligopeptide transporter OPT family protein</fullName>
    </submittedName>
</protein>
<keyword evidence="3" id="KW-1185">Reference proteome</keyword>
<evidence type="ECO:0000256" key="1">
    <source>
        <dbReference type="SAM" id="MobiDB-lite"/>
    </source>
</evidence>
<organism evidence="2 3">
    <name type="scientific">Trifolium medium</name>
    <dbReference type="NCBI Taxonomy" id="97028"/>
    <lineage>
        <taxon>Eukaryota</taxon>
        <taxon>Viridiplantae</taxon>
        <taxon>Streptophyta</taxon>
        <taxon>Embryophyta</taxon>
        <taxon>Tracheophyta</taxon>
        <taxon>Spermatophyta</taxon>
        <taxon>Magnoliopsida</taxon>
        <taxon>eudicotyledons</taxon>
        <taxon>Gunneridae</taxon>
        <taxon>Pentapetalae</taxon>
        <taxon>rosids</taxon>
        <taxon>fabids</taxon>
        <taxon>Fabales</taxon>
        <taxon>Fabaceae</taxon>
        <taxon>Papilionoideae</taxon>
        <taxon>50 kb inversion clade</taxon>
        <taxon>NPAAA clade</taxon>
        <taxon>Hologalegina</taxon>
        <taxon>IRL clade</taxon>
        <taxon>Trifolieae</taxon>
        <taxon>Trifolium</taxon>
    </lineage>
</organism>
<feature type="non-terminal residue" evidence="2">
    <location>
        <position position="38"/>
    </location>
</feature>
<name>A0A392UJR5_9FABA</name>
<evidence type="ECO:0000313" key="2">
    <source>
        <dbReference type="EMBL" id="MCI72686.1"/>
    </source>
</evidence>
<accession>A0A392UJR5</accession>
<proteinExistence type="predicted"/>
<sequence length="38" mass="4048">MAPKNPTPVDTEKAANGVPLDDRCPIEEVALVVPETDD</sequence>
<reference evidence="2 3" key="1">
    <citation type="journal article" date="2018" name="Front. Plant Sci.">
        <title>Red Clover (Trifolium pratense) and Zigzag Clover (T. medium) - A Picture of Genomic Similarities and Differences.</title>
        <authorList>
            <person name="Dluhosova J."/>
            <person name="Istvanek J."/>
            <person name="Nedelnik J."/>
            <person name="Repkova J."/>
        </authorList>
    </citation>
    <scope>NUCLEOTIDE SEQUENCE [LARGE SCALE GENOMIC DNA]</scope>
    <source>
        <strain evidence="3">cv. 10/8</strain>
        <tissue evidence="2">Leaf</tissue>
    </source>
</reference>
<dbReference type="EMBL" id="LXQA010823304">
    <property type="protein sequence ID" value="MCI72686.1"/>
    <property type="molecule type" value="Genomic_DNA"/>
</dbReference>
<comment type="caution">
    <text evidence="2">The sequence shown here is derived from an EMBL/GenBank/DDBJ whole genome shotgun (WGS) entry which is preliminary data.</text>
</comment>
<dbReference type="Proteomes" id="UP000265520">
    <property type="component" value="Unassembled WGS sequence"/>
</dbReference>
<dbReference type="AlphaFoldDB" id="A0A392UJR5"/>